<dbReference type="InterPro" id="IPR001623">
    <property type="entry name" value="DnaJ_domain"/>
</dbReference>
<sequence>MSKQDYYSVLGVSKASSNQEIKKAYKKLAMKYHPDKNPDDATAEAKFKNAKEAYEVLTDTDKRRKYDQFGHAGLENNGQGGRHYSQDGFNDMFGGGFSQRERGFGGQSFDGFDFEEMFSQSRGGRSRAQKGQDSEFVFTVDFVDAVQGVEKVVELPVNGETKKIKVKIPAGIKDGEKIRFTGKGSAGVNGGAAGDLLLTIATREHAFLERDNNDLIYTASVDMVMAALGGELEVNVLDKRFKLKLPAGTQPGRKFKIKGKGVTDRKGATGDLFVQIKVEIPQDLTEQQRSLLEQFKALTEVNTL</sequence>
<dbReference type="Pfam" id="PF01556">
    <property type="entry name" value="DnaJ_C"/>
    <property type="match status" value="1"/>
</dbReference>
<keyword evidence="2" id="KW-0677">Repeat</keyword>
<evidence type="ECO:0000259" key="6">
    <source>
        <dbReference type="PROSITE" id="PS50076"/>
    </source>
</evidence>
<dbReference type="SUPFAM" id="SSF49493">
    <property type="entry name" value="HSP40/DnaJ peptide-binding domain"/>
    <property type="match status" value="2"/>
</dbReference>
<evidence type="ECO:0000256" key="4">
    <source>
        <dbReference type="ARBA" id="ARBA00022833"/>
    </source>
</evidence>
<dbReference type="GO" id="GO:0042026">
    <property type="term" value="P:protein refolding"/>
    <property type="evidence" value="ECO:0007669"/>
    <property type="project" value="TreeGrafter"/>
</dbReference>
<gene>
    <name evidence="7" type="ordered locus">Shal_3767</name>
</gene>
<dbReference type="PANTHER" id="PTHR43096:SF10">
    <property type="entry name" value="CHAPERONE PROTEIN DNAJ A6, CHLOROPLASTIC"/>
    <property type="match status" value="1"/>
</dbReference>
<dbReference type="FunFam" id="2.60.260.20:FF:000005">
    <property type="entry name" value="Chaperone protein dnaJ 1, mitochondrial"/>
    <property type="match status" value="1"/>
</dbReference>
<evidence type="ECO:0000256" key="2">
    <source>
        <dbReference type="ARBA" id="ARBA00022737"/>
    </source>
</evidence>
<protein>
    <submittedName>
        <fullName evidence="7">Chaperone DnaJ domain protein</fullName>
    </submittedName>
</protein>
<dbReference type="RefSeq" id="WP_012278825.1">
    <property type="nucleotide sequence ID" value="NC_010334.1"/>
</dbReference>
<keyword evidence="1" id="KW-0479">Metal-binding</keyword>
<dbReference type="PROSITE" id="PS00636">
    <property type="entry name" value="DNAJ_1"/>
    <property type="match status" value="1"/>
</dbReference>
<dbReference type="Gene3D" id="1.10.287.110">
    <property type="entry name" value="DnaJ domain"/>
    <property type="match status" value="1"/>
</dbReference>
<dbReference type="InterPro" id="IPR036869">
    <property type="entry name" value="J_dom_sf"/>
</dbReference>
<dbReference type="CDD" id="cd10747">
    <property type="entry name" value="DnaJ_C"/>
    <property type="match status" value="1"/>
</dbReference>
<dbReference type="Pfam" id="PF00226">
    <property type="entry name" value="DnaJ"/>
    <property type="match status" value="1"/>
</dbReference>
<dbReference type="GO" id="GO:0051082">
    <property type="term" value="F:unfolded protein binding"/>
    <property type="evidence" value="ECO:0007669"/>
    <property type="project" value="InterPro"/>
</dbReference>
<dbReference type="OrthoDB" id="9779889at2"/>
<dbReference type="SMART" id="SM00271">
    <property type="entry name" value="DnaJ"/>
    <property type="match status" value="1"/>
</dbReference>
<evidence type="ECO:0000256" key="1">
    <source>
        <dbReference type="ARBA" id="ARBA00022723"/>
    </source>
</evidence>
<evidence type="ECO:0000313" key="8">
    <source>
        <dbReference type="Proteomes" id="UP000001317"/>
    </source>
</evidence>
<reference evidence="7" key="1">
    <citation type="submission" date="2008-01" db="EMBL/GenBank/DDBJ databases">
        <title>Complete sequence of Shewanella halifaxensis HAW-EB4.</title>
        <authorList>
            <consortium name="US DOE Joint Genome Institute"/>
            <person name="Copeland A."/>
            <person name="Lucas S."/>
            <person name="Lapidus A."/>
            <person name="Glavina del Rio T."/>
            <person name="Dalin E."/>
            <person name="Tice H."/>
            <person name="Bruce D."/>
            <person name="Goodwin L."/>
            <person name="Pitluck S."/>
            <person name="Sims D."/>
            <person name="Brettin T."/>
            <person name="Detter J.C."/>
            <person name="Han C."/>
            <person name="Kuske C.R."/>
            <person name="Schmutz J."/>
            <person name="Larimer F."/>
            <person name="Land M."/>
            <person name="Hauser L."/>
            <person name="Kyrpides N."/>
            <person name="Kim E."/>
            <person name="Zhao J.-S."/>
            <person name="Richardson P."/>
        </authorList>
    </citation>
    <scope>NUCLEOTIDE SEQUENCE [LARGE SCALE GENOMIC DNA]</scope>
    <source>
        <strain evidence="7">HAW-EB4</strain>
    </source>
</reference>
<dbReference type="HOGENOM" id="CLU_017633_0_0_6"/>
<feature type="domain" description="J" evidence="6">
    <location>
        <begin position="5"/>
        <end position="70"/>
    </location>
</feature>
<dbReference type="GO" id="GO:0008270">
    <property type="term" value="F:zinc ion binding"/>
    <property type="evidence" value="ECO:0007669"/>
    <property type="project" value="UniProtKB-KW"/>
</dbReference>
<evidence type="ECO:0000313" key="7">
    <source>
        <dbReference type="EMBL" id="ABZ78307.1"/>
    </source>
</evidence>
<keyword evidence="3" id="KW-0863">Zinc-finger</keyword>
<keyword evidence="4" id="KW-0862">Zinc</keyword>
<dbReference type="PROSITE" id="PS50076">
    <property type="entry name" value="DNAJ_2"/>
    <property type="match status" value="1"/>
</dbReference>
<keyword evidence="5" id="KW-0143">Chaperone</keyword>
<evidence type="ECO:0000256" key="5">
    <source>
        <dbReference type="ARBA" id="ARBA00023186"/>
    </source>
</evidence>
<dbReference type="InterPro" id="IPR002939">
    <property type="entry name" value="DnaJ_C"/>
</dbReference>
<dbReference type="PRINTS" id="PR00625">
    <property type="entry name" value="JDOMAIN"/>
</dbReference>
<dbReference type="Proteomes" id="UP000001317">
    <property type="component" value="Chromosome"/>
</dbReference>
<dbReference type="STRING" id="458817.Shal_3767"/>
<proteinExistence type="predicted"/>
<evidence type="ECO:0000256" key="3">
    <source>
        <dbReference type="ARBA" id="ARBA00022771"/>
    </source>
</evidence>
<accession>B0TV40</accession>
<dbReference type="eggNOG" id="COG0484">
    <property type="taxonomic scope" value="Bacteria"/>
</dbReference>
<dbReference type="EMBL" id="CP000931">
    <property type="protein sequence ID" value="ABZ78307.1"/>
    <property type="molecule type" value="Genomic_DNA"/>
</dbReference>
<keyword evidence="8" id="KW-1185">Reference proteome</keyword>
<dbReference type="CDD" id="cd06257">
    <property type="entry name" value="DnaJ"/>
    <property type="match status" value="1"/>
</dbReference>
<dbReference type="SUPFAM" id="SSF46565">
    <property type="entry name" value="Chaperone J-domain"/>
    <property type="match status" value="1"/>
</dbReference>
<dbReference type="GO" id="GO:0005737">
    <property type="term" value="C:cytoplasm"/>
    <property type="evidence" value="ECO:0007669"/>
    <property type="project" value="TreeGrafter"/>
</dbReference>
<dbReference type="Gene3D" id="2.60.260.20">
    <property type="entry name" value="Urease metallochaperone UreE, N-terminal domain"/>
    <property type="match status" value="2"/>
</dbReference>
<dbReference type="KEGG" id="shl:Shal_3767"/>
<dbReference type="InterPro" id="IPR018253">
    <property type="entry name" value="DnaJ_domain_CS"/>
</dbReference>
<organism evidence="7 8">
    <name type="scientific">Shewanella halifaxensis (strain HAW-EB4)</name>
    <dbReference type="NCBI Taxonomy" id="458817"/>
    <lineage>
        <taxon>Bacteria</taxon>
        <taxon>Pseudomonadati</taxon>
        <taxon>Pseudomonadota</taxon>
        <taxon>Gammaproteobacteria</taxon>
        <taxon>Alteromonadales</taxon>
        <taxon>Shewanellaceae</taxon>
        <taxon>Shewanella</taxon>
    </lineage>
</organism>
<name>B0TV40_SHEHH</name>
<dbReference type="PANTHER" id="PTHR43096">
    <property type="entry name" value="DNAJ HOMOLOG 1, MITOCHONDRIAL-RELATED"/>
    <property type="match status" value="1"/>
</dbReference>
<dbReference type="AlphaFoldDB" id="B0TV40"/>
<dbReference type="InterPro" id="IPR008971">
    <property type="entry name" value="HSP40/DnaJ_pept-bd"/>
</dbReference>